<protein>
    <recommendedName>
        <fullName evidence="5">GDP-fucose protein O-fucosyltransferase 1</fullName>
        <ecNumber evidence="4">2.4.1.221</ecNumber>
    </recommendedName>
    <alternativeName>
        <fullName evidence="14">Peptide-O-fucosyltransferase 1</fullName>
    </alternativeName>
</protein>
<keyword evidence="7" id="KW-0808">Transferase</keyword>
<evidence type="ECO:0000256" key="4">
    <source>
        <dbReference type="ARBA" id="ARBA00012196"/>
    </source>
</evidence>
<comment type="subcellular location">
    <subcellularLocation>
        <location evidence="1">Endoplasmic reticulum</location>
    </subcellularLocation>
</comment>
<dbReference type="Proteomes" id="UP000663882">
    <property type="component" value="Unassembled WGS sequence"/>
</dbReference>
<dbReference type="AlphaFoldDB" id="A0A815GJX4"/>
<keyword evidence="8" id="KW-0256">Endoplasmic reticulum</keyword>
<dbReference type="UniPathway" id="UPA00378"/>
<evidence type="ECO:0000256" key="13">
    <source>
        <dbReference type="ARBA" id="ARBA00023277"/>
    </source>
</evidence>
<keyword evidence="11" id="KW-0325">Glycoprotein</keyword>
<dbReference type="EMBL" id="CAJNOO010003494">
    <property type="protein sequence ID" value="CAF1339898.1"/>
    <property type="molecule type" value="Genomic_DNA"/>
</dbReference>
<dbReference type="InterPro" id="IPR019378">
    <property type="entry name" value="GDP-Fuc_O-FucTrfase"/>
</dbReference>
<evidence type="ECO:0000256" key="2">
    <source>
        <dbReference type="ARBA" id="ARBA00004922"/>
    </source>
</evidence>
<dbReference type="OrthoDB" id="10050276at2759"/>
<accession>A0A815GJX4</accession>
<dbReference type="EC" id="2.4.1.221" evidence="4"/>
<comment type="catalytic activity">
    <reaction evidence="16">
        <text>L-seryl-[protein] + GDP-beta-L-fucose = 3-O-(alpha-L-fucosyl)-L-seryl-[protein] + GDP + H(+)</text>
        <dbReference type="Rhea" id="RHEA:63644"/>
        <dbReference type="Rhea" id="RHEA-COMP:9863"/>
        <dbReference type="Rhea" id="RHEA-COMP:17914"/>
        <dbReference type="ChEBI" id="CHEBI:15378"/>
        <dbReference type="ChEBI" id="CHEBI:29999"/>
        <dbReference type="ChEBI" id="CHEBI:57273"/>
        <dbReference type="ChEBI" id="CHEBI:58189"/>
        <dbReference type="ChEBI" id="CHEBI:189632"/>
        <dbReference type="EC" id="2.4.1.221"/>
    </reaction>
    <physiologicalReaction direction="left-to-right" evidence="16">
        <dbReference type="Rhea" id="RHEA:63645"/>
    </physiologicalReaction>
</comment>
<keyword evidence="10" id="KW-1015">Disulfide bond</keyword>
<keyword evidence="6" id="KW-0328">Glycosyltransferase</keyword>
<evidence type="ECO:0000256" key="1">
    <source>
        <dbReference type="ARBA" id="ARBA00004240"/>
    </source>
</evidence>
<dbReference type="GO" id="GO:0006004">
    <property type="term" value="P:fucose metabolic process"/>
    <property type="evidence" value="ECO:0007669"/>
    <property type="project" value="UniProtKB-KW"/>
</dbReference>
<comment type="similarity">
    <text evidence="3">Belongs to the glycosyltransferase 65 family.</text>
</comment>
<evidence type="ECO:0000256" key="3">
    <source>
        <dbReference type="ARBA" id="ARBA00010626"/>
    </source>
</evidence>
<evidence type="ECO:0000256" key="5">
    <source>
        <dbReference type="ARBA" id="ARBA00021745"/>
    </source>
</evidence>
<comment type="pathway">
    <text evidence="2">Protein modification; protein glycosylation.</text>
</comment>
<evidence type="ECO:0000313" key="17">
    <source>
        <dbReference type="EMBL" id="CAF1339898.1"/>
    </source>
</evidence>
<dbReference type="GO" id="GO:0007219">
    <property type="term" value="P:Notch signaling pathway"/>
    <property type="evidence" value="ECO:0007669"/>
    <property type="project" value="UniProtKB-KW"/>
</dbReference>
<proteinExistence type="inferred from homology"/>
<organism evidence="17 18">
    <name type="scientific">Rotaria sordida</name>
    <dbReference type="NCBI Taxonomy" id="392033"/>
    <lineage>
        <taxon>Eukaryota</taxon>
        <taxon>Metazoa</taxon>
        <taxon>Spiralia</taxon>
        <taxon>Gnathifera</taxon>
        <taxon>Rotifera</taxon>
        <taxon>Eurotatoria</taxon>
        <taxon>Bdelloidea</taxon>
        <taxon>Philodinida</taxon>
        <taxon>Philodinidae</taxon>
        <taxon>Rotaria</taxon>
    </lineage>
</organism>
<keyword evidence="12" id="KW-0294">Fucose metabolism</keyword>
<sequence>MYCFAQYEVDSNGYVMFCPCMGRFGNQAEQFLGAISFARALNRTLVLPHWIEYPSRSITSNQIPFDRYFQVEPLRDYLKVILMNDFMIHLADKIWPEGKRYVFCYDAQVNGKSDEKSCHAKDGNPFGPFWSYFNIDFDDDIYFQPLFYDIINPNSWNTKYPSTKYPVLAFSGPPGTDQRNVPIAKYFIYSNYIQEQAENFLNKHQISPDTLLAIHLRNGIDFERACTYASEKSNFFASAQCLGYNLEKGIKLTNDICYPSEDIILQQTEKMIQKSKLTVLYIAADGNHMLDKFQKHFMKKYDIKIIKYERPSNQSEGEAAHIDLYILSIAKNAIVNCPSTFSAFAKRQRDRFDKSTDFWGIDNDKLINEQNSDL</sequence>
<keyword evidence="13" id="KW-0119">Carbohydrate metabolism</keyword>
<comment type="caution">
    <text evidence="17">The sequence shown here is derived from an EMBL/GenBank/DDBJ whole genome shotgun (WGS) entry which is preliminary data.</text>
</comment>
<evidence type="ECO:0000313" key="18">
    <source>
        <dbReference type="Proteomes" id="UP000663882"/>
    </source>
</evidence>
<evidence type="ECO:0000256" key="11">
    <source>
        <dbReference type="ARBA" id="ARBA00023180"/>
    </source>
</evidence>
<dbReference type="GO" id="GO:0005783">
    <property type="term" value="C:endoplasmic reticulum"/>
    <property type="evidence" value="ECO:0007669"/>
    <property type="project" value="UniProtKB-SubCell"/>
</dbReference>
<evidence type="ECO:0000256" key="7">
    <source>
        <dbReference type="ARBA" id="ARBA00022679"/>
    </source>
</evidence>
<evidence type="ECO:0000256" key="10">
    <source>
        <dbReference type="ARBA" id="ARBA00023157"/>
    </source>
</evidence>
<name>A0A815GJX4_9BILA</name>
<dbReference type="CDD" id="cd11302">
    <property type="entry name" value="O-FucT-1"/>
    <property type="match status" value="1"/>
</dbReference>
<evidence type="ECO:0000256" key="8">
    <source>
        <dbReference type="ARBA" id="ARBA00022824"/>
    </source>
</evidence>
<dbReference type="PANTHER" id="PTHR21420">
    <property type="entry name" value="GDP-FUCOSE PROTEIN O-FUCOSYLTRANSFERASE 1"/>
    <property type="match status" value="1"/>
</dbReference>
<evidence type="ECO:0000256" key="14">
    <source>
        <dbReference type="ARBA" id="ARBA00033080"/>
    </source>
</evidence>
<evidence type="ECO:0000256" key="15">
    <source>
        <dbReference type="ARBA" id="ARBA00047273"/>
    </source>
</evidence>
<gene>
    <name evidence="17" type="ORF">RFH988_LOCUS31723</name>
</gene>
<dbReference type="Gene3D" id="3.40.50.11340">
    <property type="match status" value="1"/>
</dbReference>
<comment type="catalytic activity">
    <reaction evidence="15">
        <text>L-threonyl-[protein] + GDP-beta-L-fucose = 3-O-(alpha-L-fucosyl)-L-threonyl-[protein] + GDP + H(+)</text>
        <dbReference type="Rhea" id="RHEA:70491"/>
        <dbReference type="Rhea" id="RHEA-COMP:11060"/>
        <dbReference type="Rhea" id="RHEA-COMP:17915"/>
        <dbReference type="ChEBI" id="CHEBI:15378"/>
        <dbReference type="ChEBI" id="CHEBI:30013"/>
        <dbReference type="ChEBI" id="CHEBI:57273"/>
        <dbReference type="ChEBI" id="CHEBI:58189"/>
        <dbReference type="ChEBI" id="CHEBI:189631"/>
        <dbReference type="EC" id="2.4.1.221"/>
    </reaction>
    <physiologicalReaction direction="left-to-right" evidence="15">
        <dbReference type="Rhea" id="RHEA:70492"/>
    </physiologicalReaction>
</comment>
<dbReference type="Pfam" id="PF10250">
    <property type="entry name" value="O-FucT"/>
    <property type="match status" value="1"/>
</dbReference>
<dbReference type="PANTHER" id="PTHR21420:SF10">
    <property type="entry name" value="GDP-FUCOSE PROTEIN O-FUCOSYLTRANSFERASE 1"/>
    <property type="match status" value="1"/>
</dbReference>
<reference evidence="17" key="1">
    <citation type="submission" date="2021-02" db="EMBL/GenBank/DDBJ databases">
        <authorList>
            <person name="Nowell W R."/>
        </authorList>
    </citation>
    <scope>NUCLEOTIDE SEQUENCE</scope>
</reference>
<dbReference type="InterPro" id="IPR039922">
    <property type="entry name" value="POFUT1"/>
</dbReference>
<evidence type="ECO:0000256" key="16">
    <source>
        <dbReference type="ARBA" id="ARBA00048647"/>
    </source>
</evidence>
<evidence type="ECO:0000256" key="6">
    <source>
        <dbReference type="ARBA" id="ARBA00022676"/>
    </source>
</evidence>
<evidence type="ECO:0000256" key="9">
    <source>
        <dbReference type="ARBA" id="ARBA00022976"/>
    </source>
</evidence>
<evidence type="ECO:0000256" key="12">
    <source>
        <dbReference type="ARBA" id="ARBA00023253"/>
    </source>
</evidence>
<dbReference type="GO" id="GO:0046922">
    <property type="term" value="F:peptide-O-fucosyltransferase activity"/>
    <property type="evidence" value="ECO:0007669"/>
    <property type="project" value="UniProtKB-EC"/>
</dbReference>
<dbReference type="Gene3D" id="3.40.50.11350">
    <property type="match status" value="1"/>
</dbReference>
<keyword evidence="9" id="KW-0914">Notch signaling pathway</keyword>